<dbReference type="InterPro" id="IPR036890">
    <property type="entry name" value="HATPase_C_sf"/>
</dbReference>
<keyword evidence="5" id="KW-0808">Transferase</keyword>
<keyword evidence="6" id="KW-1185">Reference proteome</keyword>
<dbReference type="Proteomes" id="UP001302274">
    <property type="component" value="Unassembled WGS sequence"/>
</dbReference>
<accession>A0ABU5VWA5</accession>
<keyword evidence="3" id="KW-0597">Phosphoprotein</keyword>
<dbReference type="Pfam" id="PF00512">
    <property type="entry name" value="HisKA"/>
    <property type="match status" value="1"/>
</dbReference>
<dbReference type="CDD" id="cd00082">
    <property type="entry name" value="HisKA"/>
    <property type="match status" value="1"/>
</dbReference>
<evidence type="ECO:0000256" key="2">
    <source>
        <dbReference type="ARBA" id="ARBA00012438"/>
    </source>
</evidence>
<dbReference type="PANTHER" id="PTHR43547">
    <property type="entry name" value="TWO-COMPONENT HISTIDINE KINASE"/>
    <property type="match status" value="1"/>
</dbReference>
<feature type="domain" description="Histidine kinase" evidence="4">
    <location>
        <begin position="158"/>
        <end position="372"/>
    </location>
</feature>
<dbReference type="PRINTS" id="PR00344">
    <property type="entry name" value="BCTRLSENSOR"/>
</dbReference>
<evidence type="ECO:0000313" key="6">
    <source>
        <dbReference type="Proteomes" id="UP001302274"/>
    </source>
</evidence>
<comment type="caution">
    <text evidence="5">The sequence shown here is derived from an EMBL/GenBank/DDBJ whole genome shotgun (WGS) entry which is preliminary data.</text>
</comment>
<dbReference type="Gene3D" id="3.30.565.10">
    <property type="entry name" value="Histidine kinase-like ATPase, C-terminal domain"/>
    <property type="match status" value="1"/>
</dbReference>
<keyword evidence="5" id="KW-0418">Kinase</keyword>
<evidence type="ECO:0000256" key="1">
    <source>
        <dbReference type="ARBA" id="ARBA00000085"/>
    </source>
</evidence>
<reference evidence="5 6" key="1">
    <citation type="submission" date="2023-11" db="EMBL/GenBank/DDBJ databases">
        <title>A Novel Polar Bacteriovorax (B. antarcticus) Isolated from the Biocrust in Antarctica.</title>
        <authorList>
            <person name="Mun W."/>
            <person name="Choi S.Y."/>
            <person name="Mitchell R.J."/>
        </authorList>
    </citation>
    <scope>NUCLEOTIDE SEQUENCE [LARGE SCALE GENOMIC DNA]</scope>
    <source>
        <strain evidence="5 6">PP10</strain>
    </source>
</reference>
<dbReference type="SUPFAM" id="SSF55874">
    <property type="entry name" value="ATPase domain of HSP90 chaperone/DNA topoisomerase II/histidine kinase"/>
    <property type="match status" value="1"/>
</dbReference>
<sequence>MNDKHLEALLLCPTGQDAKLIASVLQHDSVNSKLTKDLDELCQMDYENAGVIIVAEEALTKEGVDILNEKLSTQNPWSDIPIILLTSGGARSKQFKMKRLEVFVTSGNVTLLERPLQPLTLLSATQVALRSRRRQFQVRSLLESQIEATKIRDEFISIASHELKTPLTSLKLQTQMTRRQIVRPEALLPDKMRKQLDYTIHQIDRLNKLVDDMLDISRINTGKLNITKTVFNFSELLYELIERFTPQFEAVGIQVKSDIAPHVFGNWDSYKLEQVINNLFSNAIRYSPHKNVTIGLRTQGDKAVFNVQDEGMGIAPKNLERIFERFERVSSVTSGLGLGLYITRQILDLHDATIRAESELGHGSNFIIELPL</sequence>
<dbReference type="InterPro" id="IPR005467">
    <property type="entry name" value="His_kinase_dom"/>
</dbReference>
<dbReference type="EC" id="2.7.13.3" evidence="2"/>
<dbReference type="SMART" id="SM00387">
    <property type="entry name" value="HATPase_c"/>
    <property type="match status" value="1"/>
</dbReference>
<dbReference type="CDD" id="cd00075">
    <property type="entry name" value="HATPase"/>
    <property type="match status" value="1"/>
</dbReference>
<dbReference type="Pfam" id="PF02518">
    <property type="entry name" value="HATPase_c"/>
    <property type="match status" value="1"/>
</dbReference>
<dbReference type="GO" id="GO:0016301">
    <property type="term" value="F:kinase activity"/>
    <property type="evidence" value="ECO:0007669"/>
    <property type="project" value="UniProtKB-KW"/>
</dbReference>
<gene>
    <name evidence="5" type="ORF">SHI21_14000</name>
</gene>
<protein>
    <recommendedName>
        <fullName evidence="2">histidine kinase</fullName>
        <ecNumber evidence="2">2.7.13.3</ecNumber>
    </recommendedName>
</protein>
<dbReference type="SMART" id="SM00388">
    <property type="entry name" value="HisKA"/>
    <property type="match status" value="1"/>
</dbReference>
<dbReference type="InterPro" id="IPR004358">
    <property type="entry name" value="Sig_transdc_His_kin-like_C"/>
</dbReference>
<dbReference type="PANTHER" id="PTHR43547:SF2">
    <property type="entry name" value="HYBRID SIGNAL TRANSDUCTION HISTIDINE KINASE C"/>
    <property type="match status" value="1"/>
</dbReference>
<comment type="catalytic activity">
    <reaction evidence="1">
        <text>ATP + protein L-histidine = ADP + protein N-phospho-L-histidine.</text>
        <dbReference type="EC" id="2.7.13.3"/>
    </reaction>
</comment>
<evidence type="ECO:0000313" key="5">
    <source>
        <dbReference type="EMBL" id="MEA9357334.1"/>
    </source>
</evidence>
<dbReference type="InterPro" id="IPR003594">
    <property type="entry name" value="HATPase_dom"/>
</dbReference>
<evidence type="ECO:0000259" key="4">
    <source>
        <dbReference type="PROSITE" id="PS50109"/>
    </source>
</evidence>
<proteinExistence type="predicted"/>
<evidence type="ECO:0000256" key="3">
    <source>
        <dbReference type="ARBA" id="ARBA00022553"/>
    </source>
</evidence>
<dbReference type="InterPro" id="IPR003661">
    <property type="entry name" value="HisK_dim/P_dom"/>
</dbReference>
<dbReference type="EMBL" id="JAYGJQ010000002">
    <property type="protein sequence ID" value="MEA9357334.1"/>
    <property type="molecule type" value="Genomic_DNA"/>
</dbReference>
<organism evidence="5 6">
    <name type="scientific">Bacteriovorax antarcticus</name>
    <dbReference type="NCBI Taxonomy" id="3088717"/>
    <lineage>
        <taxon>Bacteria</taxon>
        <taxon>Pseudomonadati</taxon>
        <taxon>Bdellovibrionota</taxon>
        <taxon>Bacteriovoracia</taxon>
        <taxon>Bacteriovoracales</taxon>
        <taxon>Bacteriovoracaceae</taxon>
        <taxon>Bacteriovorax</taxon>
    </lineage>
</organism>
<dbReference type="InterPro" id="IPR036097">
    <property type="entry name" value="HisK_dim/P_sf"/>
</dbReference>
<dbReference type="RefSeq" id="WP_323577302.1">
    <property type="nucleotide sequence ID" value="NZ_JAYGJQ010000002.1"/>
</dbReference>
<dbReference type="Gene3D" id="1.10.287.130">
    <property type="match status" value="1"/>
</dbReference>
<name>A0ABU5VWA5_9BACT</name>
<dbReference type="PROSITE" id="PS50109">
    <property type="entry name" value="HIS_KIN"/>
    <property type="match status" value="1"/>
</dbReference>
<dbReference type="SUPFAM" id="SSF47384">
    <property type="entry name" value="Homodimeric domain of signal transducing histidine kinase"/>
    <property type="match status" value="1"/>
</dbReference>